<dbReference type="InterPro" id="IPR018640">
    <property type="entry name" value="DUF2063"/>
</dbReference>
<dbReference type="GO" id="GO:0003677">
    <property type="term" value="F:DNA binding"/>
    <property type="evidence" value="ECO:0007669"/>
    <property type="project" value="UniProtKB-KW"/>
</dbReference>
<feature type="domain" description="Putative DNA-binding" evidence="1">
    <location>
        <begin position="2"/>
        <end position="106"/>
    </location>
</feature>
<dbReference type="Proteomes" id="UP000199437">
    <property type="component" value="Unassembled WGS sequence"/>
</dbReference>
<sequence length="266" mass="31671">MFQQWMQQMLLDPHQKTAQNPADLLPSSFEGNVVKESSRLSAKEHLAIYQRSYIARLRNCMAQQFSALEYCLGEELFTAFADEYLAENPSTHYNLGELGRGFTKYLENARPDREATEKEEWIDFIIALADFEFKLNEIFEEQAEEHYKLATSKTIKSNLKLVPICYLFKYDFPVQNYYSDFKHERTPEVPLKQLSYCVVLRHNFKLSLFDIHEEQFHFLTLLKRLNDINLTIKQFAKDYSKSIDEVTAVWQIWKARWIELNFFREQ</sequence>
<dbReference type="Pfam" id="PF09836">
    <property type="entry name" value="DUF2063"/>
    <property type="match status" value="1"/>
</dbReference>
<dbReference type="RefSeq" id="WP_162844741.1">
    <property type="nucleotide sequence ID" value="NZ_RBHZ01000002.1"/>
</dbReference>
<keyword evidence="2" id="KW-0238">DNA-binding</keyword>
<reference evidence="3" key="1">
    <citation type="submission" date="2016-10" db="EMBL/GenBank/DDBJ databases">
        <authorList>
            <person name="Varghese N."/>
            <person name="Submissions S."/>
        </authorList>
    </citation>
    <scope>NUCLEOTIDE SEQUENCE [LARGE SCALE GENOMIC DNA]</scope>
    <source>
        <strain evidence="3">CGMCC 1.12402</strain>
    </source>
</reference>
<gene>
    <name evidence="2" type="ORF">SAMN05216290_2224</name>
</gene>
<dbReference type="STRING" id="1267423.SAMN05216290_2224"/>
<keyword evidence="3" id="KW-1185">Reference proteome</keyword>
<name>A0A1I0QD67_9BACT</name>
<organism evidence="2 3">
    <name type="scientific">Roseivirga pacifica</name>
    <dbReference type="NCBI Taxonomy" id="1267423"/>
    <lineage>
        <taxon>Bacteria</taxon>
        <taxon>Pseudomonadati</taxon>
        <taxon>Bacteroidota</taxon>
        <taxon>Cytophagia</taxon>
        <taxon>Cytophagales</taxon>
        <taxon>Roseivirgaceae</taxon>
        <taxon>Roseivirga</taxon>
    </lineage>
</organism>
<evidence type="ECO:0000259" key="1">
    <source>
        <dbReference type="Pfam" id="PF09836"/>
    </source>
</evidence>
<dbReference type="InterPro" id="IPR044922">
    <property type="entry name" value="DUF2063_N_sf"/>
</dbReference>
<dbReference type="Gene3D" id="1.10.150.690">
    <property type="entry name" value="DUF2063"/>
    <property type="match status" value="1"/>
</dbReference>
<evidence type="ECO:0000313" key="2">
    <source>
        <dbReference type="EMBL" id="SEW24928.1"/>
    </source>
</evidence>
<proteinExistence type="predicted"/>
<evidence type="ECO:0000313" key="3">
    <source>
        <dbReference type="Proteomes" id="UP000199437"/>
    </source>
</evidence>
<dbReference type="EMBL" id="FOIR01000002">
    <property type="protein sequence ID" value="SEW24928.1"/>
    <property type="molecule type" value="Genomic_DNA"/>
</dbReference>
<dbReference type="AlphaFoldDB" id="A0A1I0QD67"/>
<protein>
    <submittedName>
        <fullName evidence="2">Putative DNA-binding domain-containing protein</fullName>
    </submittedName>
</protein>
<accession>A0A1I0QD67</accession>